<sequence>MELPQSRSFLPEGKKATHDFLSLYSHPTFQQHHQERRSSSSSPPGRNHEFAIEVIYGNNDYQNEYSQGKSSSPGSRKNIFPLGVEYAALIYGTQGLHPKTRDFLQPLETVGKKNPNGGTTVNPFVAEKQPPPMPPSSSSSSVEHVLPGGIGTYTISHIPNFSQLVPKPESPIFSTVRAGSVEINSEVNKAASNSNSYSGGSFTLWEEHAIKEKAAKVKDNTVEGRILRESAEKLGQWSTELHVPFIHRHSFNLPQNSKKSSQKHRSFMDMMKPGKSFQDDEEEDEEEFTLKDGGTSRRVTLSVTSTSHLNSPNDCQLLSSRFQILRDLIPQTDQKRDKASFLLEVIEYIRFLQEKVDKYDTSSQLWNHDSTKKNGHGVGETVIDQSRAAKDGSTAGGNFAGKLNENIVVTPSVIPNIQLPVESDRSMGAVACKPISLQPNISNAVGKTCGLPQAPQRLIFDEENMALQPPPSQLWQNRMCTSTTKCPTINNMKEGGEEMKIEGGTISISSAYSHGLLNNLTQALESSGVDLSQASISVQIVLGKQAISRMPTTTSRPMGEDDPTLSSRLPVRSRVGSSGEDSGQAHKRLKTENS</sequence>
<reference evidence="5 6" key="1">
    <citation type="journal article" date="2020" name="IScience">
        <title>Genome Sequencing of the Endangered Kingdonia uniflora (Circaeasteraceae, Ranunculales) Reveals Potential Mechanisms of Evolutionary Specialization.</title>
        <authorList>
            <person name="Sun Y."/>
            <person name="Deng T."/>
            <person name="Zhang A."/>
            <person name="Moore M.J."/>
            <person name="Landis J.B."/>
            <person name="Lin N."/>
            <person name="Zhang H."/>
            <person name="Zhang X."/>
            <person name="Huang J."/>
            <person name="Zhang X."/>
            <person name="Sun H."/>
            <person name="Wang H."/>
        </authorList>
    </citation>
    <scope>NUCLEOTIDE SEQUENCE [LARGE SCALE GENOMIC DNA]</scope>
    <source>
        <strain evidence="5">TB1705</strain>
        <tissue evidence="5">Leaf</tissue>
    </source>
</reference>
<dbReference type="OrthoDB" id="690068at2759"/>
<dbReference type="Pfam" id="PF00010">
    <property type="entry name" value="HLH"/>
    <property type="match status" value="1"/>
</dbReference>
<dbReference type="PANTHER" id="PTHR46412:SF6">
    <property type="entry name" value="TRANSCRIPTION FACTOR BIM2"/>
    <property type="match status" value="1"/>
</dbReference>
<dbReference type="GO" id="GO:0006351">
    <property type="term" value="P:DNA-templated transcription"/>
    <property type="evidence" value="ECO:0007669"/>
    <property type="project" value="InterPro"/>
</dbReference>
<dbReference type="Gene3D" id="4.10.280.10">
    <property type="entry name" value="Helix-loop-helix DNA-binding domain"/>
    <property type="match status" value="1"/>
</dbReference>
<organism evidence="5 6">
    <name type="scientific">Kingdonia uniflora</name>
    <dbReference type="NCBI Taxonomy" id="39325"/>
    <lineage>
        <taxon>Eukaryota</taxon>
        <taxon>Viridiplantae</taxon>
        <taxon>Streptophyta</taxon>
        <taxon>Embryophyta</taxon>
        <taxon>Tracheophyta</taxon>
        <taxon>Spermatophyta</taxon>
        <taxon>Magnoliopsida</taxon>
        <taxon>Ranunculales</taxon>
        <taxon>Circaeasteraceae</taxon>
        <taxon>Kingdonia</taxon>
    </lineage>
</organism>
<evidence type="ECO:0000313" key="6">
    <source>
        <dbReference type="Proteomes" id="UP000541444"/>
    </source>
</evidence>
<dbReference type="EMBL" id="JACGCM010002404">
    <property type="protein sequence ID" value="KAF6140039.1"/>
    <property type="molecule type" value="Genomic_DNA"/>
</dbReference>
<keyword evidence="6" id="KW-1185">Reference proteome</keyword>
<feature type="region of interest" description="Disordered" evidence="3">
    <location>
        <begin position="271"/>
        <end position="293"/>
    </location>
</feature>
<keyword evidence="2" id="KW-0804">Transcription</keyword>
<dbReference type="GO" id="GO:0046983">
    <property type="term" value="F:protein dimerization activity"/>
    <property type="evidence" value="ECO:0007669"/>
    <property type="project" value="InterPro"/>
</dbReference>
<dbReference type="InterPro" id="IPR036638">
    <property type="entry name" value="HLH_DNA-bd_sf"/>
</dbReference>
<comment type="caution">
    <text evidence="5">The sequence shown here is derived from an EMBL/GenBank/DDBJ whole genome shotgun (WGS) entry which is preliminary data.</text>
</comment>
<evidence type="ECO:0000256" key="2">
    <source>
        <dbReference type="ARBA" id="ARBA00023163"/>
    </source>
</evidence>
<gene>
    <name evidence="5" type="ORF">GIB67_001780</name>
</gene>
<proteinExistence type="predicted"/>
<dbReference type="InterPro" id="IPR044295">
    <property type="entry name" value="BIM1/2/3"/>
</dbReference>
<evidence type="ECO:0000256" key="1">
    <source>
        <dbReference type="ARBA" id="ARBA00023015"/>
    </source>
</evidence>
<dbReference type="PROSITE" id="PS50888">
    <property type="entry name" value="BHLH"/>
    <property type="match status" value="1"/>
</dbReference>
<dbReference type="Proteomes" id="UP000541444">
    <property type="component" value="Unassembled WGS sequence"/>
</dbReference>
<feature type="region of interest" description="Disordered" evidence="3">
    <location>
        <begin position="20"/>
        <end position="47"/>
    </location>
</feature>
<dbReference type="SMART" id="SM00353">
    <property type="entry name" value="HLH"/>
    <property type="match status" value="1"/>
</dbReference>
<feature type="domain" description="BHLH" evidence="4">
    <location>
        <begin position="302"/>
        <end position="352"/>
    </location>
</feature>
<dbReference type="PANTHER" id="PTHR46412">
    <property type="entry name" value="BES1-INTERACTING MYC-LIKE PROTEIN"/>
    <property type="match status" value="1"/>
</dbReference>
<dbReference type="InterPro" id="IPR011598">
    <property type="entry name" value="bHLH_dom"/>
</dbReference>
<evidence type="ECO:0000256" key="3">
    <source>
        <dbReference type="SAM" id="MobiDB-lite"/>
    </source>
</evidence>
<feature type="region of interest" description="Disordered" evidence="3">
    <location>
        <begin position="549"/>
        <end position="594"/>
    </location>
</feature>
<feature type="compositionally biased region" description="Basic residues" evidence="3">
    <location>
        <begin position="585"/>
        <end position="594"/>
    </location>
</feature>
<protein>
    <recommendedName>
        <fullName evidence="4">BHLH domain-containing protein</fullName>
    </recommendedName>
</protein>
<name>A0A7J7LBX5_9MAGN</name>
<dbReference type="GO" id="GO:0003700">
    <property type="term" value="F:DNA-binding transcription factor activity"/>
    <property type="evidence" value="ECO:0007669"/>
    <property type="project" value="InterPro"/>
</dbReference>
<dbReference type="AlphaFoldDB" id="A0A7J7LBX5"/>
<evidence type="ECO:0000259" key="4">
    <source>
        <dbReference type="PROSITE" id="PS50888"/>
    </source>
</evidence>
<accession>A0A7J7LBX5</accession>
<keyword evidence="1" id="KW-0805">Transcription regulation</keyword>
<evidence type="ECO:0000313" key="5">
    <source>
        <dbReference type="EMBL" id="KAF6140039.1"/>
    </source>
</evidence>
<dbReference type="SUPFAM" id="SSF47459">
    <property type="entry name" value="HLH, helix-loop-helix DNA-binding domain"/>
    <property type="match status" value="1"/>
</dbReference>